<evidence type="ECO:0000313" key="3">
    <source>
        <dbReference type="Proteomes" id="UP000078124"/>
    </source>
</evidence>
<sequence>MMLCSCASELSTLPTPSPDLMSPPCKASDAGKDSDEDLQADIETVQCLRQLRLDKYRWQAYYRAVSQ</sequence>
<dbReference type="EMBL" id="FLAC01000039">
    <property type="protein sequence ID" value="SAQ13371.1"/>
    <property type="molecule type" value="Genomic_DNA"/>
</dbReference>
<name>A0A8G2E741_RAOPL</name>
<dbReference type="AlphaFoldDB" id="A0A8G2E741"/>
<gene>
    <name evidence="2" type="ORF">SAMEA2273876_05374</name>
</gene>
<proteinExistence type="predicted"/>
<protein>
    <submittedName>
        <fullName evidence="2">Uncharacterized protein</fullName>
    </submittedName>
</protein>
<organism evidence="2 3">
    <name type="scientific">Raoultella planticola</name>
    <name type="common">Klebsiella planticola</name>
    <dbReference type="NCBI Taxonomy" id="575"/>
    <lineage>
        <taxon>Bacteria</taxon>
        <taxon>Pseudomonadati</taxon>
        <taxon>Pseudomonadota</taxon>
        <taxon>Gammaproteobacteria</taxon>
        <taxon>Enterobacterales</taxon>
        <taxon>Enterobacteriaceae</taxon>
        <taxon>Klebsiella/Raoultella group</taxon>
        <taxon>Raoultella</taxon>
    </lineage>
</organism>
<dbReference type="Proteomes" id="UP000078124">
    <property type="component" value="Unassembled WGS sequence"/>
</dbReference>
<evidence type="ECO:0000313" key="2">
    <source>
        <dbReference type="EMBL" id="SAQ13371.1"/>
    </source>
</evidence>
<evidence type="ECO:0000256" key="1">
    <source>
        <dbReference type="SAM" id="MobiDB-lite"/>
    </source>
</evidence>
<comment type="caution">
    <text evidence="2">The sequence shown here is derived from an EMBL/GenBank/DDBJ whole genome shotgun (WGS) entry which is preliminary data.</text>
</comment>
<accession>A0A8G2E741</accession>
<reference evidence="2 3" key="1">
    <citation type="submission" date="2016-05" db="EMBL/GenBank/DDBJ databases">
        <authorList>
            <consortium name="Pathogen Informatics"/>
        </authorList>
    </citation>
    <scope>NUCLEOTIDE SEQUENCE [LARGE SCALE GENOMIC DNA]</scope>
    <source>
        <strain evidence="2 3">2880STDY5682802</strain>
    </source>
</reference>
<feature type="region of interest" description="Disordered" evidence="1">
    <location>
        <begin position="1"/>
        <end position="35"/>
    </location>
</feature>